<dbReference type="InterPro" id="IPR006311">
    <property type="entry name" value="TAT_signal"/>
</dbReference>
<dbReference type="NCBIfam" id="TIGR01409">
    <property type="entry name" value="TAT_signal_seq"/>
    <property type="match status" value="1"/>
</dbReference>
<evidence type="ECO:0000313" key="4">
    <source>
        <dbReference type="Proteomes" id="UP001149411"/>
    </source>
</evidence>
<feature type="region of interest" description="Disordered" evidence="2">
    <location>
        <begin position="37"/>
        <end position="65"/>
    </location>
</feature>
<dbReference type="Proteomes" id="UP001149411">
    <property type="component" value="Unassembled WGS sequence"/>
</dbReference>
<dbReference type="Pfam" id="PF10518">
    <property type="entry name" value="TAT_signal"/>
    <property type="match status" value="1"/>
</dbReference>
<dbReference type="EMBL" id="RKLV01000001">
    <property type="protein sequence ID" value="MCX2818000.1"/>
    <property type="molecule type" value="Genomic_DNA"/>
</dbReference>
<gene>
    <name evidence="3" type="ORF">EGH25_01325</name>
</gene>
<evidence type="ECO:0000256" key="1">
    <source>
        <dbReference type="ARBA" id="ARBA00022729"/>
    </source>
</evidence>
<dbReference type="Pfam" id="PF13416">
    <property type="entry name" value="SBP_bac_8"/>
    <property type="match status" value="1"/>
</dbReference>
<dbReference type="InterPro" id="IPR026045">
    <property type="entry name" value="Ferric-bd"/>
</dbReference>
<evidence type="ECO:0000313" key="3">
    <source>
        <dbReference type="EMBL" id="MCX2818000.1"/>
    </source>
</evidence>
<dbReference type="PANTHER" id="PTHR30006">
    <property type="entry name" value="THIAMINE-BINDING PERIPLASMIC PROTEIN-RELATED"/>
    <property type="match status" value="1"/>
</dbReference>
<dbReference type="RefSeq" id="WP_266085585.1">
    <property type="nucleotide sequence ID" value="NZ_RKLV01000001.1"/>
</dbReference>
<keyword evidence="4" id="KW-1185">Reference proteome</keyword>
<dbReference type="SUPFAM" id="SSF53850">
    <property type="entry name" value="Periplasmic binding protein-like II"/>
    <property type="match status" value="1"/>
</dbReference>
<proteinExistence type="predicted"/>
<protein>
    <submittedName>
        <fullName evidence="3">Iron ABC transporter substrate-binding protein</fullName>
    </submittedName>
</protein>
<dbReference type="InterPro" id="IPR019546">
    <property type="entry name" value="TAT_signal_bac_arc"/>
</dbReference>
<keyword evidence="1" id="KW-0732">Signal</keyword>
<sequence>MDDKINRRRLLKYAGVAGAAGATGCIGPLSNGGNETGDVPSIGGFIGSGPGSDRPAPEGTSVDDMPDLEGTLTVYSGRGQPLVGDLFAFLESTYDGFEIEPVYGGSADLANQINVEGSNSPADVFYTVNVGALGSLAEAGRTVPLPDGVLELVRDEFRDPDGEWVGTSGRARTIPYNTEEFDESDVPDDIFAFPDDDRFDGAMGWAPTYGSFQDFVTAMRILNGEEETRAWLEGMVESGVSEYPNEQVIASAVGDGEIVAGFANHYYIQRILSGNPGASLGTAFTDGDAGSLFNVAGATVMDTASDEELAANFVRHLLSAEAQEYFAVRTGEYPLIPGVNPLGNLPTIDQLNPPDLDLTRLSDIEPTLELMRDVGIL</sequence>
<dbReference type="PANTHER" id="PTHR30006:SF24">
    <property type="entry name" value="SLL0237 PROTEIN"/>
    <property type="match status" value="1"/>
</dbReference>
<dbReference type="Gene3D" id="3.40.190.10">
    <property type="entry name" value="Periplasmic binding protein-like II"/>
    <property type="match status" value="2"/>
</dbReference>
<dbReference type="InterPro" id="IPR006059">
    <property type="entry name" value="SBP"/>
</dbReference>
<dbReference type="AlphaFoldDB" id="A0A9Q4GGQ7"/>
<dbReference type="PROSITE" id="PS51257">
    <property type="entry name" value="PROKAR_LIPOPROTEIN"/>
    <property type="match status" value="1"/>
</dbReference>
<dbReference type="CDD" id="cd13543">
    <property type="entry name" value="PBP2_Fbp"/>
    <property type="match status" value="1"/>
</dbReference>
<organism evidence="3 4">
    <name type="scientific">Halorutilus salinus</name>
    <dbReference type="NCBI Taxonomy" id="2487751"/>
    <lineage>
        <taxon>Archaea</taxon>
        <taxon>Methanobacteriati</taxon>
        <taxon>Methanobacteriota</taxon>
        <taxon>Stenosarchaea group</taxon>
        <taxon>Halobacteria</taxon>
        <taxon>Halorutilales</taxon>
        <taxon>Halorutilaceae</taxon>
        <taxon>Halorutilus</taxon>
    </lineage>
</organism>
<evidence type="ECO:0000256" key="2">
    <source>
        <dbReference type="SAM" id="MobiDB-lite"/>
    </source>
</evidence>
<dbReference type="PROSITE" id="PS51318">
    <property type="entry name" value="TAT"/>
    <property type="match status" value="1"/>
</dbReference>
<name>A0A9Q4GGQ7_9EURY</name>
<accession>A0A9Q4GGQ7</accession>
<comment type="caution">
    <text evidence="3">The sequence shown here is derived from an EMBL/GenBank/DDBJ whole genome shotgun (WGS) entry which is preliminary data.</text>
</comment>
<reference evidence="3" key="1">
    <citation type="submission" date="2022-09" db="EMBL/GenBank/DDBJ databases">
        <title>Haloadaptaus new haloarchaeum isolated from saline soil.</title>
        <authorList>
            <person name="Duran-Viseras A."/>
            <person name="Sanchez-Porro C."/>
            <person name="Ventosa A."/>
        </authorList>
    </citation>
    <scope>NUCLEOTIDE SEQUENCE</scope>
    <source>
        <strain evidence="3">F3-133</strain>
    </source>
</reference>
<dbReference type="PIRSF" id="PIRSF002825">
    <property type="entry name" value="CfbpA"/>
    <property type="match status" value="1"/>
</dbReference>